<comment type="caution">
    <text evidence="1">The sequence shown here is derived from an EMBL/GenBank/DDBJ whole genome shotgun (WGS) entry which is preliminary data.</text>
</comment>
<keyword evidence="2" id="KW-1185">Reference proteome</keyword>
<evidence type="ECO:0000313" key="2">
    <source>
        <dbReference type="Proteomes" id="UP000325273"/>
    </source>
</evidence>
<gene>
    <name evidence="1" type="ORF">FVF58_34260</name>
</gene>
<dbReference type="Proteomes" id="UP000325273">
    <property type="component" value="Unassembled WGS sequence"/>
</dbReference>
<name>A0A5B0GKH2_9BURK</name>
<accession>A0A5B0GKH2</accession>
<reference evidence="1 2" key="1">
    <citation type="submission" date="2019-08" db="EMBL/GenBank/DDBJ databases">
        <title>Paraburkholderia sp. DCY113.</title>
        <authorList>
            <person name="Kang J."/>
        </authorList>
    </citation>
    <scope>NUCLEOTIDE SEQUENCE [LARGE SCALE GENOMIC DNA]</scope>
    <source>
        <strain evidence="1 2">DCY113</strain>
    </source>
</reference>
<dbReference type="RefSeq" id="WP_149674161.1">
    <property type="nucleotide sequence ID" value="NZ_VTUZ01000031.1"/>
</dbReference>
<dbReference type="EMBL" id="VTUZ01000031">
    <property type="protein sequence ID" value="KAA1003973.1"/>
    <property type="molecule type" value="Genomic_DNA"/>
</dbReference>
<protein>
    <submittedName>
        <fullName evidence="1">Uncharacterized protein</fullName>
    </submittedName>
</protein>
<evidence type="ECO:0000313" key="1">
    <source>
        <dbReference type="EMBL" id="KAA1003973.1"/>
    </source>
</evidence>
<dbReference type="AlphaFoldDB" id="A0A5B0GKH2"/>
<organism evidence="1 2">
    <name type="scientific">Paraburkholderia panacisoli</name>
    <dbReference type="NCBI Taxonomy" id="2603818"/>
    <lineage>
        <taxon>Bacteria</taxon>
        <taxon>Pseudomonadati</taxon>
        <taxon>Pseudomonadota</taxon>
        <taxon>Betaproteobacteria</taxon>
        <taxon>Burkholderiales</taxon>
        <taxon>Burkholderiaceae</taxon>
        <taxon>Paraburkholderia</taxon>
    </lineage>
</organism>
<proteinExistence type="predicted"/>
<sequence>MLGLFFFPRHFCRCKRVRWAAFRDDVEALYQRFASSRTSMRFSLRGDRCARSLVGDLKKGISELIACTARVMQVRAVPMACRFTNGFSRAFFRPCLIGFRLDSIDYLVRRTTHGASLFYGRRGKVPSGHATPKLLNFDQ</sequence>